<organism evidence="1 2">
    <name type="scientific">Scleroderma citrinum Foug A</name>
    <dbReference type="NCBI Taxonomy" id="1036808"/>
    <lineage>
        <taxon>Eukaryota</taxon>
        <taxon>Fungi</taxon>
        <taxon>Dikarya</taxon>
        <taxon>Basidiomycota</taxon>
        <taxon>Agaricomycotina</taxon>
        <taxon>Agaricomycetes</taxon>
        <taxon>Agaricomycetidae</taxon>
        <taxon>Boletales</taxon>
        <taxon>Sclerodermatineae</taxon>
        <taxon>Sclerodermataceae</taxon>
        <taxon>Scleroderma</taxon>
    </lineage>
</organism>
<evidence type="ECO:0000313" key="1">
    <source>
        <dbReference type="EMBL" id="KIM52644.1"/>
    </source>
</evidence>
<sequence>MADTSSSTETEGQFATTSFPAEIMSSPSFDHLSQSVVLILCRSHVMLVVQCYDSADRVEPLLRRFKTYSLYTGERCLEYLGDSVRHTRRWNNRAIGVWLIEKK</sequence>
<reference evidence="1 2" key="1">
    <citation type="submission" date="2014-04" db="EMBL/GenBank/DDBJ databases">
        <authorList>
            <consortium name="DOE Joint Genome Institute"/>
            <person name="Kuo A."/>
            <person name="Kohler A."/>
            <person name="Nagy L.G."/>
            <person name="Floudas D."/>
            <person name="Copeland A."/>
            <person name="Barry K.W."/>
            <person name="Cichocki N."/>
            <person name="Veneault-Fourrey C."/>
            <person name="LaButti K."/>
            <person name="Lindquist E.A."/>
            <person name="Lipzen A."/>
            <person name="Lundell T."/>
            <person name="Morin E."/>
            <person name="Murat C."/>
            <person name="Sun H."/>
            <person name="Tunlid A."/>
            <person name="Henrissat B."/>
            <person name="Grigoriev I.V."/>
            <person name="Hibbett D.S."/>
            <person name="Martin F."/>
            <person name="Nordberg H.P."/>
            <person name="Cantor M.N."/>
            <person name="Hua S.X."/>
        </authorList>
    </citation>
    <scope>NUCLEOTIDE SEQUENCE [LARGE SCALE GENOMIC DNA]</scope>
    <source>
        <strain evidence="1 2">Foug A</strain>
    </source>
</reference>
<keyword evidence="2" id="KW-1185">Reference proteome</keyword>
<dbReference type="AlphaFoldDB" id="A0A0C3D8D9"/>
<dbReference type="EMBL" id="KN822205">
    <property type="protein sequence ID" value="KIM52644.1"/>
    <property type="molecule type" value="Genomic_DNA"/>
</dbReference>
<reference evidence="2" key="2">
    <citation type="submission" date="2015-01" db="EMBL/GenBank/DDBJ databases">
        <title>Evolutionary Origins and Diversification of the Mycorrhizal Mutualists.</title>
        <authorList>
            <consortium name="DOE Joint Genome Institute"/>
            <consortium name="Mycorrhizal Genomics Consortium"/>
            <person name="Kohler A."/>
            <person name="Kuo A."/>
            <person name="Nagy L.G."/>
            <person name="Floudas D."/>
            <person name="Copeland A."/>
            <person name="Barry K.W."/>
            <person name="Cichocki N."/>
            <person name="Veneault-Fourrey C."/>
            <person name="LaButti K."/>
            <person name="Lindquist E.A."/>
            <person name="Lipzen A."/>
            <person name="Lundell T."/>
            <person name="Morin E."/>
            <person name="Murat C."/>
            <person name="Riley R."/>
            <person name="Ohm R."/>
            <person name="Sun H."/>
            <person name="Tunlid A."/>
            <person name="Henrissat B."/>
            <person name="Grigoriev I.V."/>
            <person name="Hibbett D.S."/>
            <person name="Martin F."/>
        </authorList>
    </citation>
    <scope>NUCLEOTIDE SEQUENCE [LARGE SCALE GENOMIC DNA]</scope>
    <source>
        <strain evidence="2">Foug A</strain>
    </source>
</reference>
<dbReference type="Proteomes" id="UP000053989">
    <property type="component" value="Unassembled WGS sequence"/>
</dbReference>
<name>A0A0C3D8D9_9AGAM</name>
<proteinExistence type="predicted"/>
<dbReference type="HOGENOM" id="CLU_2265313_0_0_1"/>
<dbReference type="STRING" id="1036808.A0A0C3D8D9"/>
<protein>
    <submittedName>
        <fullName evidence="1">Uncharacterized protein</fullName>
    </submittedName>
</protein>
<gene>
    <name evidence="1" type="ORF">SCLCIDRAFT_547696</name>
</gene>
<accession>A0A0C3D8D9</accession>
<dbReference type="InParanoid" id="A0A0C3D8D9"/>
<evidence type="ECO:0000313" key="2">
    <source>
        <dbReference type="Proteomes" id="UP000053989"/>
    </source>
</evidence>